<evidence type="ECO:0000256" key="2">
    <source>
        <dbReference type="SAM" id="Phobius"/>
    </source>
</evidence>
<organism evidence="5 6">
    <name type="scientific">Desulfurispira natronophila</name>
    <dbReference type="NCBI Taxonomy" id="682562"/>
    <lineage>
        <taxon>Bacteria</taxon>
        <taxon>Pseudomonadati</taxon>
        <taxon>Chrysiogenota</taxon>
        <taxon>Chrysiogenia</taxon>
        <taxon>Chrysiogenales</taxon>
        <taxon>Chrysiogenaceae</taxon>
        <taxon>Desulfurispira</taxon>
    </lineage>
</organism>
<gene>
    <name evidence="5" type="ORF">HNR37_000763</name>
</gene>
<evidence type="ECO:0000259" key="4">
    <source>
        <dbReference type="SMART" id="SM00978"/>
    </source>
</evidence>
<keyword evidence="6" id="KW-1185">Reference proteome</keyword>
<dbReference type="RefSeq" id="WP_183730172.1">
    <property type="nucleotide sequence ID" value="NZ_JACHID010000003.1"/>
</dbReference>
<sequence length="245" mass="27535">MTRLPFLFAIVAIYTVTASHASTQDTSTAMSLFDLLFIGAIVFFIVRAVRGRNTTDKPPRDDWTIGNDSRSETGTTDRTSHSSAPTNITPLYETGPSHKGLIDIERSDPEFSESEFLDAAREVFNTVLQAKYNEELDQVSFLMDQAMLNQLQEDQEELHKQGKRAELSSVNIHSVSIDNAIQQMGTDCITVKFQASISSLVFDTQGEGQPQEEVNEATEYWRFMRNIGEAAWQLIGVYDADEYED</sequence>
<dbReference type="SMART" id="SM00978">
    <property type="entry name" value="Tim44"/>
    <property type="match status" value="1"/>
</dbReference>
<dbReference type="Gene3D" id="3.10.450.240">
    <property type="match status" value="1"/>
</dbReference>
<dbReference type="NCBIfam" id="NF033779">
    <property type="entry name" value="Tim44_TimA_adap"/>
    <property type="match status" value="1"/>
</dbReference>
<dbReference type="InterPro" id="IPR032710">
    <property type="entry name" value="NTF2-like_dom_sf"/>
</dbReference>
<evidence type="ECO:0000313" key="6">
    <source>
        <dbReference type="Proteomes" id="UP000528322"/>
    </source>
</evidence>
<feature type="transmembrane region" description="Helical" evidence="2">
    <location>
        <begin position="31"/>
        <end position="49"/>
    </location>
</feature>
<accession>A0A7W7Y3P4</accession>
<feature type="signal peptide" evidence="3">
    <location>
        <begin position="1"/>
        <end position="21"/>
    </location>
</feature>
<dbReference type="Pfam" id="PF04280">
    <property type="entry name" value="Tim44"/>
    <property type="match status" value="1"/>
</dbReference>
<feature type="compositionally biased region" description="Polar residues" evidence="1">
    <location>
        <begin position="66"/>
        <end position="89"/>
    </location>
</feature>
<proteinExistence type="predicted"/>
<keyword evidence="2" id="KW-0472">Membrane</keyword>
<dbReference type="PANTHER" id="PTHR41542">
    <property type="entry name" value="BLL5807 PROTEIN"/>
    <property type="match status" value="1"/>
</dbReference>
<dbReference type="AlphaFoldDB" id="A0A7W7Y3P4"/>
<keyword evidence="3" id="KW-0732">Signal</keyword>
<dbReference type="EMBL" id="JACHID010000003">
    <property type="protein sequence ID" value="MBB5021454.1"/>
    <property type="molecule type" value="Genomic_DNA"/>
</dbReference>
<dbReference type="InterPro" id="IPR007379">
    <property type="entry name" value="Tim44-like_dom"/>
</dbReference>
<comment type="caution">
    <text evidence="5">The sequence shown here is derived from an EMBL/GenBank/DDBJ whole genome shotgun (WGS) entry which is preliminary data.</text>
</comment>
<feature type="chain" id="PRO_5031087514" evidence="3">
    <location>
        <begin position="22"/>
        <end position="245"/>
    </location>
</feature>
<protein>
    <submittedName>
        <fullName evidence="5">Putative lipid-binding transport protein (Tim44 family)</fullName>
    </submittedName>
</protein>
<evidence type="ECO:0000256" key="1">
    <source>
        <dbReference type="SAM" id="MobiDB-lite"/>
    </source>
</evidence>
<evidence type="ECO:0000313" key="5">
    <source>
        <dbReference type="EMBL" id="MBB5021454.1"/>
    </source>
</evidence>
<dbReference type="PANTHER" id="PTHR41542:SF1">
    <property type="entry name" value="BLL5807 PROTEIN"/>
    <property type="match status" value="1"/>
</dbReference>
<dbReference type="Proteomes" id="UP000528322">
    <property type="component" value="Unassembled WGS sequence"/>
</dbReference>
<feature type="domain" description="Tim44-like" evidence="4">
    <location>
        <begin position="97"/>
        <end position="239"/>
    </location>
</feature>
<evidence type="ECO:0000256" key="3">
    <source>
        <dbReference type="SAM" id="SignalP"/>
    </source>
</evidence>
<keyword evidence="2" id="KW-0812">Transmembrane</keyword>
<name>A0A7W7Y3P4_9BACT</name>
<feature type="region of interest" description="Disordered" evidence="1">
    <location>
        <begin position="55"/>
        <end position="103"/>
    </location>
</feature>
<keyword evidence="2" id="KW-1133">Transmembrane helix</keyword>
<dbReference type="SUPFAM" id="SSF54427">
    <property type="entry name" value="NTF2-like"/>
    <property type="match status" value="1"/>
</dbReference>
<reference evidence="5 6" key="1">
    <citation type="submission" date="2020-08" db="EMBL/GenBank/DDBJ databases">
        <title>Genomic Encyclopedia of Type Strains, Phase IV (KMG-IV): sequencing the most valuable type-strain genomes for metagenomic binning, comparative biology and taxonomic classification.</title>
        <authorList>
            <person name="Goeker M."/>
        </authorList>
    </citation>
    <scope>NUCLEOTIDE SEQUENCE [LARGE SCALE GENOMIC DNA]</scope>
    <source>
        <strain evidence="5 6">DSM 22071</strain>
    </source>
</reference>